<reference evidence="2" key="2">
    <citation type="submission" date="2020-09" db="EMBL/GenBank/DDBJ databases">
        <authorList>
            <person name="Sun Q."/>
            <person name="Ohkuma M."/>
        </authorList>
    </citation>
    <scope>NUCLEOTIDE SEQUENCE</scope>
    <source>
        <strain evidence="2">JCM 4477</strain>
    </source>
</reference>
<feature type="region of interest" description="Disordered" evidence="1">
    <location>
        <begin position="151"/>
        <end position="233"/>
    </location>
</feature>
<evidence type="ECO:0008006" key="4">
    <source>
        <dbReference type="Google" id="ProtNLM"/>
    </source>
</evidence>
<dbReference type="Proteomes" id="UP000630718">
    <property type="component" value="Unassembled WGS sequence"/>
</dbReference>
<keyword evidence="3" id="KW-1185">Reference proteome</keyword>
<accession>A0A919EBQ4</accession>
<reference evidence="2" key="1">
    <citation type="journal article" date="2014" name="Int. J. Syst. Evol. Microbiol.">
        <title>Complete genome sequence of Corynebacterium casei LMG S-19264T (=DSM 44701T), isolated from a smear-ripened cheese.</title>
        <authorList>
            <consortium name="US DOE Joint Genome Institute (JGI-PGF)"/>
            <person name="Walter F."/>
            <person name="Albersmeier A."/>
            <person name="Kalinowski J."/>
            <person name="Ruckert C."/>
        </authorList>
    </citation>
    <scope>NUCLEOTIDE SEQUENCE</scope>
    <source>
        <strain evidence="2">JCM 4477</strain>
    </source>
</reference>
<dbReference type="Gene3D" id="4.10.520.10">
    <property type="entry name" value="IHF-like DNA-binding proteins"/>
    <property type="match status" value="1"/>
</dbReference>
<feature type="compositionally biased region" description="Basic and acidic residues" evidence="1">
    <location>
        <begin position="151"/>
        <end position="160"/>
    </location>
</feature>
<protein>
    <recommendedName>
        <fullName evidence="4">DNA-binding protein</fullName>
    </recommendedName>
</protein>
<sequence>MAAPKWVRDGGQGDGRSVVLPSRLPRNPYGPTYDPDAQPARPRALAAWLGGSLMGAVGLNGAARAEGGMWAAGVRVASTGRATWTPVSGAAIDAHLCGSGGLLAANAPRVAAQRGVAAATVAKTVVTGAALAATAYTGALGKKITLTASTDPRDAEKAAEDPIDSGTAQRHLAGRPVGGARPHRLPGRPQRPARRAAAPRRAGGRHVAAGPLDDAGAAGRHRPAPDGLTSLTNTRTAFKRSVMDKNALIEATVRKTAETGEELSPAEVERVVDALFGTVTVPGAIADGLRRGEIVTVLGFGDFHVEGAQPRLRPGQALNEYVKGEVR</sequence>
<feature type="region of interest" description="Disordered" evidence="1">
    <location>
        <begin position="1"/>
        <end position="38"/>
    </location>
</feature>
<evidence type="ECO:0000313" key="3">
    <source>
        <dbReference type="Proteomes" id="UP000630718"/>
    </source>
</evidence>
<evidence type="ECO:0000313" key="2">
    <source>
        <dbReference type="EMBL" id="GHF34111.1"/>
    </source>
</evidence>
<comment type="caution">
    <text evidence="2">The sequence shown here is derived from an EMBL/GenBank/DDBJ whole genome shotgun (WGS) entry which is preliminary data.</text>
</comment>
<evidence type="ECO:0000256" key="1">
    <source>
        <dbReference type="SAM" id="MobiDB-lite"/>
    </source>
</evidence>
<feature type="compositionally biased region" description="Low complexity" evidence="1">
    <location>
        <begin position="205"/>
        <end position="218"/>
    </location>
</feature>
<feature type="compositionally biased region" description="Basic residues" evidence="1">
    <location>
        <begin position="181"/>
        <end position="204"/>
    </location>
</feature>
<dbReference type="GO" id="GO:0003677">
    <property type="term" value="F:DNA binding"/>
    <property type="evidence" value="ECO:0007669"/>
    <property type="project" value="InterPro"/>
</dbReference>
<proteinExistence type="predicted"/>
<name>A0A919EBQ4_9ACTN</name>
<dbReference type="EMBL" id="BNBI01000024">
    <property type="protein sequence ID" value="GHF34111.1"/>
    <property type="molecule type" value="Genomic_DNA"/>
</dbReference>
<dbReference type="AlphaFoldDB" id="A0A919EBQ4"/>
<gene>
    <name evidence="2" type="ORF">GCM10018772_69690</name>
</gene>
<dbReference type="InterPro" id="IPR010992">
    <property type="entry name" value="IHF-like_DNA-bd_dom_sf"/>
</dbReference>
<dbReference type="SUPFAM" id="SSF47729">
    <property type="entry name" value="IHF-like DNA-binding proteins"/>
    <property type="match status" value="1"/>
</dbReference>
<organism evidence="2 3">
    <name type="scientific">Streptomyces fumanus</name>
    <dbReference type="NCBI Taxonomy" id="67302"/>
    <lineage>
        <taxon>Bacteria</taxon>
        <taxon>Bacillati</taxon>
        <taxon>Actinomycetota</taxon>
        <taxon>Actinomycetes</taxon>
        <taxon>Kitasatosporales</taxon>
        <taxon>Streptomycetaceae</taxon>
        <taxon>Streptomyces</taxon>
    </lineage>
</organism>